<dbReference type="SUPFAM" id="SSF48452">
    <property type="entry name" value="TPR-like"/>
    <property type="match status" value="1"/>
</dbReference>
<dbReference type="InterPro" id="IPR011990">
    <property type="entry name" value="TPR-like_helical_dom_sf"/>
</dbReference>
<dbReference type="Proteomes" id="UP000247978">
    <property type="component" value="Unassembled WGS sequence"/>
</dbReference>
<evidence type="ECO:0000313" key="1">
    <source>
        <dbReference type="EMBL" id="PXW86650.1"/>
    </source>
</evidence>
<accession>A0A2V3VYH5</accession>
<proteinExistence type="predicted"/>
<dbReference type="AlphaFoldDB" id="A0A2V3VYH5"/>
<gene>
    <name evidence="1" type="ORF">DFR56_107172</name>
</gene>
<keyword evidence="2" id="KW-1185">Reference proteome</keyword>
<evidence type="ECO:0008006" key="3">
    <source>
        <dbReference type="Google" id="ProtNLM"/>
    </source>
</evidence>
<dbReference type="EMBL" id="QJJQ01000007">
    <property type="protein sequence ID" value="PXW86650.1"/>
    <property type="molecule type" value="Genomic_DNA"/>
</dbReference>
<sequence length="320" mass="38239">MKETNNVVLFPGMLQQLEVESFTAMDEENYETALEKLNLLLSHQISSYKIHVGKLICLIKLNQFIEAEQFCEELLWNKDDHHYDDYFDYYTMILYERNKFSELMTAIEEEKKVRLIPDKYLNKLEQLYNICYQMNEMTASELLKDLHVAVEENDHQKQWYIINKWKQLSVKVPPFFITLLQQEVIHPVVKTYILEVVKEHDVNEKIEIIKFGDSLTVNLDELPQIDEHPIYQKTLEQIRPLEQENPTLFQLVNELLDQFVYVRYPFYYPDDDVQTVARALIHLGKVHLSLHSPKEDKDKKINKFIQHIQVCNELYLNIIL</sequence>
<comment type="caution">
    <text evidence="1">The sequence shown here is derived from an EMBL/GenBank/DDBJ whole genome shotgun (WGS) entry which is preliminary data.</text>
</comment>
<dbReference type="SUPFAM" id="SSF116965">
    <property type="entry name" value="Hypothetical protein MPN330"/>
    <property type="match status" value="1"/>
</dbReference>
<dbReference type="OrthoDB" id="2961242at2"/>
<name>A0A2V3VYH5_9BACI</name>
<evidence type="ECO:0000313" key="2">
    <source>
        <dbReference type="Proteomes" id="UP000247978"/>
    </source>
</evidence>
<organism evidence="1 2">
    <name type="scientific">Pseudogracilibacillus auburnensis</name>
    <dbReference type="NCBI Taxonomy" id="1494959"/>
    <lineage>
        <taxon>Bacteria</taxon>
        <taxon>Bacillati</taxon>
        <taxon>Bacillota</taxon>
        <taxon>Bacilli</taxon>
        <taxon>Bacillales</taxon>
        <taxon>Bacillaceae</taxon>
        <taxon>Pseudogracilibacillus</taxon>
    </lineage>
</organism>
<dbReference type="RefSeq" id="WP_110395549.1">
    <property type="nucleotide sequence ID" value="NZ_JADIJL010000006.1"/>
</dbReference>
<dbReference type="Gene3D" id="1.25.40.10">
    <property type="entry name" value="Tetratricopeptide repeat domain"/>
    <property type="match status" value="1"/>
</dbReference>
<protein>
    <recommendedName>
        <fullName evidence="3">Tetratricopeptide repeat protein</fullName>
    </recommendedName>
</protein>
<reference evidence="1 2" key="1">
    <citation type="submission" date="2018-05" db="EMBL/GenBank/DDBJ databases">
        <title>Genomic Encyclopedia of Type Strains, Phase IV (KMG-IV): sequencing the most valuable type-strain genomes for metagenomic binning, comparative biology and taxonomic classification.</title>
        <authorList>
            <person name="Goeker M."/>
        </authorList>
    </citation>
    <scope>NUCLEOTIDE SEQUENCE [LARGE SCALE GENOMIC DNA]</scope>
    <source>
        <strain evidence="1 2">DSM 28556</strain>
    </source>
</reference>